<evidence type="ECO:0000256" key="2">
    <source>
        <dbReference type="ARBA" id="ARBA00022448"/>
    </source>
</evidence>
<feature type="transmembrane region" description="Helical" evidence="7">
    <location>
        <begin position="21"/>
        <end position="41"/>
    </location>
</feature>
<evidence type="ECO:0000313" key="10">
    <source>
        <dbReference type="Proteomes" id="UP000230069"/>
    </source>
</evidence>
<evidence type="ECO:0000256" key="4">
    <source>
        <dbReference type="ARBA" id="ARBA00022970"/>
    </source>
</evidence>
<keyword evidence="4" id="KW-0029">Amino-acid transport</keyword>
<dbReference type="AlphaFoldDB" id="A0A2G5CQT6"/>
<keyword evidence="5 7" id="KW-1133">Transmembrane helix</keyword>
<keyword evidence="2" id="KW-0813">Transport</keyword>
<feature type="transmembrane region" description="Helical" evidence="7">
    <location>
        <begin position="285"/>
        <end position="309"/>
    </location>
</feature>
<dbReference type="STRING" id="218851.A0A2G5CQT6"/>
<dbReference type="PANTHER" id="PTHR48017">
    <property type="entry name" value="OS05G0424000 PROTEIN-RELATED"/>
    <property type="match status" value="1"/>
</dbReference>
<feature type="transmembrane region" description="Helical" evidence="7">
    <location>
        <begin position="346"/>
        <end position="366"/>
    </location>
</feature>
<evidence type="ECO:0000313" key="9">
    <source>
        <dbReference type="EMBL" id="PIA33642.1"/>
    </source>
</evidence>
<dbReference type="InterPro" id="IPR013057">
    <property type="entry name" value="AA_transpt_TM"/>
</dbReference>
<protein>
    <recommendedName>
        <fullName evidence="8">Amino acid transporter transmembrane domain-containing protein</fullName>
    </recommendedName>
</protein>
<evidence type="ECO:0000259" key="8">
    <source>
        <dbReference type="Pfam" id="PF01490"/>
    </source>
</evidence>
<accession>A0A2G5CQT6</accession>
<evidence type="ECO:0000256" key="3">
    <source>
        <dbReference type="ARBA" id="ARBA00022692"/>
    </source>
</evidence>
<dbReference type="GO" id="GO:0016020">
    <property type="term" value="C:membrane"/>
    <property type="evidence" value="ECO:0007669"/>
    <property type="project" value="UniProtKB-SubCell"/>
</dbReference>
<proteinExistence type="predicted"/>
<evidence type="ECO:0000256" key="5">
    <source>
        <dbReference type="ARBA" id="ARBA00022989"/>
    </source>
</evidence>
<feature type="domain" description="Amino acid transporter transmembrane" evidence="8">
    <location>
        <begin position="19"/>
        <end position="429"/>
    </location>
</feature>
<dbReference type="InParanoid" id="A0A2G5CQT6"/>
<feature type="transmembrane region" description="Helical" evidence="7">
    <location>
        <begin position="158"/>
        <end position="181"/>
    </location>
</feature>
<organism evidence="9 10">
    <name type="scientific">Aquilegia coerulea</name>
    <name type="common">Rocky mountain columbine</name>
    <dbReference type="NCBI Taxonomy" id="218851"/>
    <lineage>
        <taxon>Eukaryota</taxon>
        <taxon>Viridiplantae</taxon>
        <taxon>Streptophyta</taxon>
        <taxon>Embryophyta</taxon>
        <taxon>Tracheophyta</taxon>
        <taxon>Spermatophyta</taxon>
        <taxon>Magnoliopsida</taxon>
        <taxon>Ranunculales</taxon>
        <taxon>Ranunculaceae</taxon>
        <taxon>Thalictroideae</taxon>
        <taxon>Aquilegia</taxon>
    </lineage>
</organism>
<feature type="transmembrane region" description="Helical" evidence="7">
    <location>
        <begin position="253"/>
        <end position="273"/>
    </location>
</feature>
<sequence>MESGFDPEIFDDDGKPKRTRTLLTATSHIITAFIGSGVLSLEWVAAQLGWIAGPIILLSWQSLSIARRNYTYMEAVKANLGEGFKYKLCGLAQYGFFVATAITYNITASNSLAAIKRFNRFRKNGHEVECDEASYPYIIIFAIVEIILSQILNFHKLSWLSIVAAIMSLAYALIGLGLSIGKIAAGGNDVKTSLIAVTVGVEVASHAQKVFRVFQALGNVASAYFYSTVIIEVQDTLKSSPPKNKVMKKASTIGILITTLFYMLCGTVGYVAFGNKVPGNFLTGFGVYELFWLIDLGNACFVVHLVGAYQVFCQPFFSFVEQWCCNSWPQNKYISKMNGVNNLFKLLWRTLFVIMTAIVAMIFPFINDMMGLISTATFRPLGVYFPVEMYLVQSKSQRFSAKWIWLKILSLACCVVSIVAAVGSIHGLIANLTKYEPFS</sequence>
<comment type="subcellular location">
    <subcellularLocation>
        <location evidence="1">Membrane</location>
    </subcellularLocation>
</comment>
<dbReference type="Proteomes" id="UP000230069">
    <property type="component" value="Unassembled WGS sequence"/>
</dbReference>
<dbReference type="GO" id="GO:0006865">
    <property type="term" value="P:amino acid transport"/>
    <property type="evidence" value="ECO:0007669"/>
    <property type="project" value="UniProtKB-KW"/>
</dbReference>
<dbReference type="OrthoDB" id="40134at2759"/>
<keyword evidence="3 7" id="KW-0812">Transmembrane</keyword>
<evidence type="ECO:0000256" key="1">
    <source>
        <dbReference type="ARBA" id="ARBA00004370"/>
    </source>
</evidence>
<feature type="transmembrane region" description="Helical" evidence="7">
    <location>
        <begin position="135"/>
        <end position="152"/>
    </location>
</feature>
<reference evidence="9 10" key="1">
    <citation type="submission" date="2017-09" db="EMBL/GenBank/DDBJ databases">
        <title>WGS assembly of Aquilegia coerulea Goldsmith.</title>
        <authorList>
            <person name="Hodges S."/>
            <person name="Kramer E."/>
            <person name="Nordborg M."/>
            <person name="Tomkins J."/>
            <person name="Borevitz J."/>
            <person name="Derieg N."/>
            <person name="Yan J."/>
            <person name="Mihaltcheva S."/>
            <person name="Hayes R.D."/>
            <person name="Rokhsar D."/>
        </authorList>
    </citation>
    <scope>NUCLEOTIDE SEQUENCE [LARGE SCALE GENOMIC DNA]</scope>
    <source>
        <strain evidence="10">cv. Goldsmith</strain>
    </source>
</reference>
<keyword evidence="10" id="KW-1185">Reference proteome</keyword>
<keyword evidence="6 7" id="KW-0472">Membrane</keyword>
<gene>
    <name evidence="9" type="ORF">AQUCO_04000004v1</name>
</gene>
<feature type="transmembrane region" description="Helical" evidence="7">
    <location>
        <begin position="94"/>
        <end position="115"/>
    </location>
</feature>
<name>A0A2G5CQT6_AQUCA</name>
<feature type="transmembrane region" description="Helical" evidence="7">
    <location>
        <begin position="404"/>
        <end position="429"/>
    </location>
</feature>
<evidence type="ECO:0000256" key="7">
    <source>
        <dbReference type="SAM" id="Phobius"/>
    </source>
</evidence>
<feature type="transmembrane region" description="Helical" evidence="7">
    <location>
        <begin position="372"/>
        <end position="392"/>
    </location>
</feature>
<dbReference type="Pfam" id="PF01490">
    <property type="entry name" value="Aa_trans"/>
    <property type="match status" value="1"/>
</dbReference>
<dbReference type="EMBL" id="KZ305057">
    <property type="protein sequence ID" value="PIA33642.1"/>
    <property type="molecule type" value="Genomic_DNA"/>
</dbReference>
<evidence type="ECO:0000256" key="6">
    <source>
        <dbReference type="ARBA" id="ARBA00023136"/>
    </source>
</evidence>